<sequence>MEMNDAVDTFAALGQPLRLSVLRRLVQAGPPGLTAGQIAEDHGTLANTLSSHLRVLSAARLVTATREGRHIRYRADMEGLRTIMSFLLEDCCGGRPALCRPVIAEIADLAC</sequence>
<evidence type="ECO:0000256" key="2">
    <source>
        <dbReference type="ARBA" id="ARBA00023125"/>
    </source>
</evidence>
<dbReference type="AlphaFoldDB" id="A0A1Y5T1R7"/>
<evidence type="ECO:0000256" key="1">
    <source>
        <dbReference type="ARBA" id="ARBA00023015"/>
    </source>
</evidence>
<protein>
    <submittedName>
        <fullName evidence="5">Helix-turn-helix domain protein</fullName>
    </submittedName>
</protein>
<dbReference type="PRINTS" id="PR00778">
    <property type="entry name" value="HTHARSR"/>
</dbReference>
<dbReference type="EMBL" id="FWFZ01000011">
    <property type="protein sequence ID" value="SLN53947.1"/>
    <property type="molecule type" value="Genomic_DNA"/>
</dbReference>
<keyword evidence="6" id="KW-1185">Reference proteome</keyword>
<evidence type="ECO:0000313" key="6">
    <source>
        <dbReference type="Proteomes" id="UP000193900"/>
    </source>
</evidence>
<organism evidence="5 6">
    <name type="scientific">Roseisalinus antarcticus</name>
    <dbReference type="NCBI Taxonomy" id="254357"/>
    <lineage>
        <taxon>Bacteria</taxon>
        <taxon>Pseudomonadati</taxon>
        <taxon>Pseudomonadota</taxon>
        <taxon>Alphaproteobacteria</taxon>
        <taxon>Rhodobacterales</taxon>
        <taxon>Roseobacteraceae</taxon>
        <taxon>Roseisalinus</taxon>
    </lineage>
</organism>
<gene>
    <name evidence="5" type="ORF">ROA7023_02395</name>
</gene>
<dbReference type="InterPro" id="IPR036388">
    <property type="entry name" value="WH-like_DNA-bd_sf"/>
</dbReference>
<dbReference type="Proteomes" id="UP000193900">
    <property type="component" value="Unassembled WGS sequence"/>
</dbReference>
<dbReference type="InterPro" id="IPR011991">
    <property type="entry name" value="ArsR-like_HTH"/>
</dbReference>
<dbReference type="InterPro" id="IPR051011">
    <property type="entry name" value="Metal_resp_trans_reg"/>
</dbReference>
<dbReference type="PROSITE" id="PS50987">
    <property type="entry name" value="HTH_ARSR_2"/>
    <property type="match status" value="1"/>
</dbReference>
<evidence type="ECO:0000256" key="3">
    <source>
        <dbReference type="ARBA" id="ARBA00023163"/>
    </source>
</evidence>
<dbReference type="InterPro" id="IPR001845">
    <property type="entry name" value="HTH_ArsR_DNA-bd_dom"/>
</dbReference>
<dbReference type="PANTHER" id="PTHR43132:SF2">
    <property type="entry name" value="ARSENICAL RESISTANCE OPERON REPRESSOR ARSR-RELATED"/>
    <property type="match status" value="1"/>
</dbReference>
<dbReference type="CDD" id="cd00090">
    <property type="entry name" value="HTH_ARSR"/>
    <property type="match status" value="1"/>
</dbReference>
<dbReference type="SMART" id="SM00418">
    <property type="entry name" value="HTH_ARSR"/>
    <property type="match status" value="1"/>
</dbReference>
<dbReference type="GO" id="GO:0003700">
    <property type="term" value="F:DNA-binding transcription factor activity"/>
    <property type="evidence" value="ECO:0007669"/>
    <property type="project" value="InterPro"/>
</dbReference>
<dbReference type="NCBIfam" id="NF033788">
    <property type="entry name" value="HTH_metalloreg"/>
    <property type="match status" value="1"/>
</dbReference>
<dbReference type="OrthoDB" id="9804742at2"/>
<reference evidence="5 6" key="1">
    <citation type="submission" date="2017-03" db="EMBL/GenBank/DDBJ databases">
        <authorList>
            <person name="Afonso C.L."/>
            <person name="Miller P.J."/>
            <person name="Scott M.A."/>
            <person name="Spackman E."/>
            <person name="Goraichik I."/>
            <person name="Dimitrov K.M."/>
            <person name="Suarez D.L."/>
            <person name="Swayne D.E."/>
        </authorList>
    </citation>
    <scope>NUCLEOTIDE SEQUENCE [LARGE SCALE GENOMIC DNA]</scope>
    <source>
        <strain evidence="5 6">CECT 7023</strain>
    </source>
</reference>
<dbReference type="SUPFAM" id="SSF46785">
    <property type="entry name" value="Winged helix' DNA-binding domain"/>
    <property type="match status" value="1"/>
</dbReference>
<dbReference type="InterPro" id="IPR036390">
    <property type="entry name" value="WH_DNA-bd_sf"/>
</dbReference>
<keyword evidence="2" id="KW-0238">DNA-binding</keyword>
<dbReference type="Pfam" id="PF12840">
    <property type="entry name" value="HTH_20"/>
    <property type="match status" value="1"/>
</dbReference>
<name>A0A1Y5T1R7_9RHOB</name>
<feature type="domain" description="HTH arsR-type" evidence="4">
    <location>
        <begin position="1"/>
        <end position="95"/>
    </location>
</feature>
<proteinExistence type="predicted"/>
<keyword evidence="1" id="KW-0805">Transcription regulation</keyword>
<evidence type="ECO:0000313" key="5">
    <source>
        <dbReference type="EMBL" id="SLN53947.1"/>
    </source>
</evidence>
<dbReference type="PANTHER" id="PTHR43132">
    <property type="entry name" value="ARSENICAL RESISTANCE OPERON REPRESSOR ARSR-RELATED"/>
    <property type="match status" value="1"/>
</dbReference>
<dbReference type="GO" id="GO:0003677">
    <property type="term" value="F:DNA binding"/>
    <property type="evidence" value="ECO:0007669"/>
    <property type="project" value="UniProtKB-KW"/>
</dbReference>
<evidence type="ECO:0000259" key="4">
    <source>
        <dbReference type="PROSITE" id="PS50987"/>
    </source>
</evidence>
<accession>A0A1Y5T1R7</accession>
<keyword evidence="3" id="KW-0804">Transcription</keyword>
<dbReference type="Gene3D" id="1.10.10.10">
    <property type="entry name" value="Winged helix-like DNA-binding domain superfamily/Winged helix DNA-binding domain"/>
    <property type="match status" value="1"/>
</dbReference>